<feature type="region of interest" description="Disordered" evidence="1">
    <location>
        <begin position="1"/>
        <end position="71"/>
    </location>
</feature>
<sequence length="71" mass="8116">MPFVGYVIPTHPPCPQHPPYHEEKKERPGKGERGSDRQVKLYVPVHMAVLQQQQQQQPQPQPQPQTPSPTT</sequence>
<evidence type="ECO:0000256" key="1">
    <source>
        <dbReference type="SAM" id="MobiDB-lite"/>
    </source>
</evidence>
<reference evidence="2 3" key="1">
    <citation type="submission" date="2018-02" db="EMBL/GenBank/DDBJ databases">
        <title>The genomes of Aspergillus section Nigri reveals drivers in fungal speciation.</title>
        <authorList>
            <consortium name="DOE Joint Genome Institute"/>
            <person name="Vesth T.C."/>
            <person name="Nybo J."/>
            <person name="Theobald S."/>
            <person name="Brandl J."/>
            <person name="Frisvad J.C."/>
            <person name="Nielsen K.F."/>
            <person name="Lyhne E.K."/>
            <person name="Kogle M.E."/>
            <person name="Kuo A."/>
            <person name="Riley R."/>
            <person name="Clum A."/>
            <person name="Nolan M."/>
            <person name="Lipzen A."/>
            <person name="Salamov A."/>
            <person name="Henrissat B."/>
            <person name="Wiebenga A."/>
            <person name="De vries R.P."/>
            <person name="Grigoriev I.V."/>
            <person name="Mortensen U.H."/>
            <person name="Andersen M.R."/>
            <person name="Baker S.E."/>
        </authorList>
    </citation>
    <scope>NUCLEOTIDE SEQUENCE [LARGE SCALE GENOMIC DNA]</scope>
    <source>
        <strain evidence="2 3">CBS 114.80</strain>
    </source>
</reference>
<gene>
    <name evidence="2" type="ORF">BP00DRAFT_430886</name>
</gene>
<feature type="compositionally biased region" description="Pro residues" evidence="1">
    <location>
        <begin position="59"/>
        <end position="71"/>
    </location>
</feature>
<evidence type="ECO:0000313" key="2">
    <source>
        <dbReference type="EMBL" id="PYI25843.1"/>
    </source>
</evidence>
<dbReference type="EMBL" id="KZ825623">
    <property type="protein sequence ID" value="PYI25843.1"/>
    <property type="molecule type" value="Genomic_DNA"/>
</dbReference>
<organism evidence="2 3">
    <name type="scientific">Aspergillus indologenus CBS 114.80</name>
    <dbReference type="NCBI Taxonomy" id="1450541"/>
    <lineage>
        <taxon>Eukaryota</taxon>
        <taxon>Fungi</taxon>
        <taxon>Dikarya</taxon>
        <taxon>Ascomycota</taxon>
        <taxon>Pezizomycotina</taxon>
        <taxon>Eurotiomycetes</taxon>
        <taxon>Eurotiomycetidae</taxon>
        <taxon>Eurotiales</taxon>
        <taxon>Aspergillaceae</taxon>
        <taxon>Aspergillus</taxon>
        <taxon>Aspergillus subgen. Circumdati</taxon>
    </lineage>
</organism>
<feature type="compositionally biased region" description="Basic and acidic residues" evidence="1">
    <location>
        <begin position="19"/>
        <end position="39"/>
    </location>
</feature>
<protein>
    <submittedName>
        <fullName evidence="2">Uncharacterized protein</fullName>
    </submittedName>
</protein>
<accession>A0A2V5HW71</accession>
<keyword evidence="3" id="KW-1185">Reference proteome</keyword>
<proteinExistence type="predicted"/>
<dbReference type="Proteomes" id="UP000248817">
    <property type="component" value="Unassembled WGS sequence"/>
</dbReference>
<evidence type="ECO:0000313" key="3">
    <source>
        <dbReference type="Proteomes" id="UP000248817"/>
    </source>
</evidence>
<name>A0A2V5HW71_9EURO</name>
<dbReference type="AlphaFoldDB" id="A0A2V5HW71"/>